<evidence type="ECO:0000313" key="4">
    <source>
        <dbReference type="Proteomes" id="UP000318017"/>
    </source>
</evidence>
<proteinExistence type="predicted"/>
<protein>
    <recommendedName>
        <fullName evidence="5">DUF4129 domain-containing protein</fullName>
    </recommendedName>
</protein>
<name>A0A518G5A2_9BACT</name>
<dbReference type="KEGG" id="ahel:Q31a_20830"/>
<feature type="transmembrane region" description="Helical" evidence="2">
    <location>
        <begin position="260"/>
        <end position="280"/>
    </location>
</feature>
<feature type="transmembrane region" description="Helical" evidence="2">
    <location>
        <begin position="78"/>
        <end position="97"/>
    </location>
</feature>
<feature type="compositionally biased region" description="Polar residues" evidence="1">
    <location>
        <begin position="393"/>
        <end position="417"/>
    </location>
</feature>
<dbReference type="EMBL" id="CP036298">
    <property type="protein sequence ID" value="QDV23778.1"/>
    <property type="molecule type" value="Genomic_DNA"/>
</dbReference>
<feature type="transmembrane region" description="Helical" evidence="2">
    <location>
        <begin position="187"/>
        <end position="205"/>
    </location>
</feature>
<feature type="region of interest" description="Disordered" evidence="1">
    <location>
        <begin position="306"/>
        <end position="474"/>
    </location>
</feature>
<feature type="compositionally biased region" description="Polar residues" evidence="1">
    <location>
        <begin position="439"/>
        <end position="471"/>
    </location>
</feature>
<feature type="compositionally biased region" description="Polar residues" evidence="1">
    <location>
        <begin position="345"/>
        <end position="354"/>
    </location>
</feature>
<organism evidence="3 4">
    <name type="scientific">Aureliella helgolandensis</name>
    <dbReference type="NCBI Taxonomy" id="2527968"/>
    <lineage>
        <taxon>Bacteria</taxon>
        <taxon>Pseudomonadati</taxon>
        <taxon>Planctomycetota</taxon>
        <taxon>Planctomycetia</taxon>
        <taxon>Pirellulales</taxon>
        <taxon>Pirellulaceae</taxon>
        <taxon>Aureliella</taxon>
    </lineage>
</organism>
<dbReference type="RefSeq" id="WP_145076947.1">
    <property type="nucleotide sequence ID" value="NZ_CP036298.1"/>
</dbReference>
<evidence type="ECO:0000256" key="2">
    <source>
        <dbReference type="SAM" id="Phobius"/>
    </source>
</evidence>
<feature type="transmembrane region" description="Helical" evidence="2">
    <location>
        <begin position="483"/>
        <end position="501"/>
    </location>
</feature>
<dbReference type="PROSITE" id="PS51257">
    <property type="entry name" value="PROKAR_LIPOPROTEIN"/>
    <property type="match status" value="1"/>
</dbReference>
<keyword evidence="2" id="KW-0472">Membrane</keyword>
<sequence>MTTSRKTIEKQHPTAIDACVVALAPALIIGMIACLAFFLVIAFYRGAYDIRLMYLLGLFTVATVLIARIAIESGRRYAFLFSAPLALVASLAIFRFVHVSGPLAPIGWLLNLGLLALVWYLADRITFDCTLVDDRDASQQEGLLQSLGMLRKDPAQRTTSVNLPAPSNALSTATASKSKSKRRKHNPGVWVLYFALLAFPLFGIGQLAIPEAGPRQAAFYFLVGYLGCALCLLVTTSFLGMRRYLRQKGVEMPAAMNANWLGAGFLGIATILAVASLLPLPGYSLGLVGWPLHFTSAENLQTNRWGWGKEGQTKDSQTEQNAQTTGQDGPPTGSADPEGKGNPEASDQASQDSPKQAGESSDQSSSPSEPSSSSSSSDSPPPSASDTQPSAAEKSSNTQNPREQSSSPDKSPTQATNDGDAPSDDRAARDSNSPAEPQDSASQETPNSPQTDAPQETSRTPDQHTGSSSPLSWPDWMGLDPNLFKWIAIAILAALILLYLITHPGELRKLWQEILRLWGSLFGRGDRAFPADEDPQVEKNFKPRTPPRPFATYVDPFSTSSQRLSPAQIVTHSFAALEAWGAEHGMRRQEEQTAAEFARILSRRAASLGDSPVQAAQFLDRLMFADWQPQIGEVQPLKDLWVKLRKGMPPPQE</sequence>
<feature type="transmembrane region" description="Helical" evidence="2">
    <location>
        <begin position="103"/>
        <end position="122"/>
    </location>
</feature>
<dbReference type="AlphaFoldDB" id="A0A518G5A2"/>
<reference evidence="3 4" key="1">
    <citation type="submission" date="2019-02" db="EMBL/GenBank/DDBJ databases">
        <title>Deep-cultivation of Planctomycetes and their phenomic and genomic characterization uncovers novel biology.</title>
        <authorList>
            <person name="Wiegand S."/>
            <person name="Jogler M."/>
            <person name="Boedeker C."/>
            <person name="Pinto D."/>
            <person name="Vollmers J."/>
            <person name="Rivas-Marin E."/>
            <person name="Kohn T."/>
            <person name="Peeters S.H."/>
            <person name="Heuer A."/>
            <person name="Rast P."/>
            <person name="Oberbeckmann S."/>
            <person name="Bunk B."/>
            <person name="Jeske O."/>
            <person name="Meyerdierks A."/>
            <person name="Storesund J.E."/>
            <person name="Kallscheuer N."/>
            <person name="Luecker S."/>
            <person name="Lage O.M."/>
            <person name="Pohl T."/>
            <person name="Merkel B.J."/>
            <person name="Hornburger P."/>
            <person name="Mueller R.-W."/>
            <person name="Bruemmer F."/>
            <person name="Labrenz M."/>
            <person name="Spormann A.M."/>
            <person name="Op den Camp H."/>
            <person name="Overmann J."/>
            <person name="Amann R."/>
            <person name="Jetten M.S.M."/>
            <person name="Mascher T."/>
            <person name="Medema M.H."/>
            <person name="Devos D.P."/>
            <person name="Kaster A.-K."/>
            <person name="Ovreas L."/>
            <person name="Rohde M."/>
            <person name="Galperin M.Y."/>
            <person name="Jogler C."/>
        </authorList>
    </citation>
    <scope>NUCLEOTIDE SEQUENCE [LARGE SCALE GENOMIC DNA]</scope>
    <source>
        <strain evidence="3 4">Q31a</strain>
    </source>
</reference>
<accession>A0A518G5A2</accession>
<gene>
    <name evidence="3" type="ORF">Q31a_20830</name>
</gene>
<keyword evidence="4" id="KW-1185">Reference proteome</keyword>
<keyword evidence="2" id="KW-1133">Transmembrane helix</keyword>
<feature type="transmembrane region" description="Helical" evidence="2">
    <location>
        <begin position="50"/>
        <end position="71"/>
    </location>
</feature>
<dbReference type="OrthoDB" id="289048at2"/>
<evidence type="ECO:0000256" key="1">
    <source>
        <dbReference type="SAM" id="MobiDB-lite"/>
    </source>
</evidence>
<evidence type="ECO:0000313" key="3">
    <source>
        <dbReference type="EMBL" id="QDV23778.1"/>
    </source>
</evidence>
<feature type="compositionally biased region" description="Low complexity" evidence="1">
    <location>
        <begin position="359"/>
        <end position="392"/>
    </location>
</feature>
<dbReference type="Proteomes" id="UP000318017">
    <property type="component" value="Chromosome"/>
</dbReference>
<keyword evidence="2" id="KW-0812">Transmembrane</keyword>
<evidence type="ECO:0008006" key="5">
    <source>
        <dbReference type="Google" id="ProtNLM"/>
    </source>
</evidence>
<feature type="compositionally biased region" description="Polar residues" evidence="1">
    <location>
        <begin position="318"/>
        <end position="327"/>
    </location>
</feature>
<feature type="region of interest" description="Disordered" evidence="1">
    <location>
        <begin position="158"/>
        <end position="181"/>
    </location>
</feature>
<feature type="transmembrane region" description="Helical" evidence="2">
    <location>
        <begin position="20"/>
        <end position="44"/>
    </location>
</feature>
<feature type="transmembrane region" description="Helical" evidence="2">
    <location>
        <begin position="217"/>
        <end position="239"/>
    </location>
</feature>